<keyword evidence="2" id="KW-1185">Reference proteome</keyword>
<comment type="caution">
    <text evidence="1">The sequence shown here is derived from an EMBL/GenBank/DDBJ whole genome shotgun (WGS) entry which is preliminary data.</text>
</comment>
<organism evidence="1 2">
    <name type="scientific">Pseudoneurospora amorphoporcata</name>
    <dbReference type="NCBI Taxonomy" id="241081"/>
    <lineage>
        <taxon>Eukaryota</taxon>
        <taxon>Fungi</taxon>
        <taxon>Dikarya</taxon>
        <taxon>Ascomycota</taxon>
        <taxon>Pezizomycotina</taxon>
        <taxon>Sordariomycetes</taxon>
        <taxon>Sordariomycetidae</taxon>
        <taxon>Sordariales</taxon>
        <taxon>Sordariaceae</taxon>
        <taxon>Pseudoneurospora</taxon>
    </lineage>
</organism>
<sequence length="257" mass="28956">MAMEPQDIQPLTKLTPPKPAIRNSKNIMVSFHFPEEILRKPECIPNPTEWFVELRHFFVDLPQQLGQLEEFSMMTANAGTTTENDEDRAKDGKWLIGRWMVVAYVFASTPEALQQLDWCQLICSDIMADLHAYSAGPEKLEVTYSAQWTKIYRLDRKPTASSEHACQYGEITGASESEETEAEGILDTQMVPTAYHMVPTGSPYGPSHMRYAPVPPGVAIPPELKDRCHLIDRTWPSLMAGGASIPDTTLDKEWDMI</sequence>
<accession>A0AAN6NNU8</accession>
<name>A0AAN6NNU8_9PEZI</name>
<protein>
    <submittedName>
        <fullName evidence="1">Uncharacterized protein</fullName>
    </submittedName>
</protein>
<evidence type="ECO:0000313" key="2">
    <source>
        <dbReference type="Proteomes" id="UP001303222"/>
    </source>
</evidence>
<dbReference type="AlphaFoldDB" id="A0AAN6NNU8"/>
<dbReference type="Proteomes" id="UP001303222">
    <property type="component" value="Unassembled WGS sequence"/>
</dbReference>
<reference evidence="1" key="1">
    <citation type="journal article" date="2023" name="Mol. Phylogenet. Evol.">
        <title>Genome-scale phylogeny and comparative genomics of the fungal order Sordariales.</title>
        <authorList>
            <person name="Hensen N."/>
            <person name="Bonometti L."/>
            <person name="Westerberg I."/>
            <person name="Brannstrom I.O."/>
            <person name="Guillou S."/>
            <person name="Cros-Aarteil S."/>
            <person name="Calhoun S."/>
            <person name="Haridas S."/>
            <person name="Kuo A."/>
            <person name="Mondo S."/>
            <person name="Pangilinan J."/>
            <person name="Riley R."/>
            <person name="LaButti K."/>
            <person name="Andreopoulos B."/>
            <person name="Lipzen A."/>
            <person name="Chen C."/>
            <person name="Yan M."/>
            <person name="Daum C."/>
            <person name="Ng V."/>
            <person name="Clum A."/>
            <person name="Steindorff A."/>
            <person name="Ohm R.A."/>
            <person name="Martin F."/>
            <person name="Silar P."/>
            <person name="Natvig D.O."/>
            <person name="Lalanne C."/>
            <person name="Gautier V."/>
            <person name="Ament-Velasquez S.L."/>
            <person name="Kruys A."/>
            <person name="Hutchinson M.I."/>
            <person name="Powell A.J."/>
            <person name="Barry K."/>
            <person name="Miller A.N."/>
            <person name="Grigoriev I.V."/>
            <person name="Debuchy R."/>
            <person name="Gladieux P."/>
            <person name="Hiltunen Thoren M."/>
            <person name="Johannesson H."/>
        </authorList>
    </citation>
    <scope>NUCLEOTIDE SEQUENCE</scope>
    <source>
        <strain evidence="1">CBS 626.80</strain>
    </source>
</reference>
<proteinExistence type="predicted"/>
<gene>
    <name evidence="1" type="ORF">QBC32DRAFT_373050</name>
</gene>
<reference evidence="1" key="2">
    <citation type="submission" date="2023-06" db="EMBL/GenBank/DDBJ databases">
        <authorList>
            <consortium name="Lawrence Berkeley National Laboratory"/>
            <person name="Mondo S.J."/>
            <person name="Hensen N."/>
            <person name="Bonometti L."/>
            <person name="Westerberg I."/>
            <person name="Brannstrom I.O."/>
            <person name="Guillou S."/>
            <person name="Cros-Aarteil S."/>
            <person name="Calhoun S."/>
            <person name="Haridas S."/>
            <person name="Kuo A."/>
            <person name="Pangilinan J."/>
            <person name="Riley R."/>
            <person name="Labutti K."/>
            <person name="Andreopoulos B."/>
            <person name="Lipzen A."/>
            <person name="Chen C."/>
            <person name="Yanf M."/>
            <person name="Daum C."/>
            <person name="Ng V."/>
            <person name="Clum A."/>
            <person name="Steindorff A."/>
            <person name="Ohm R."/>
            <person name="Martin F."/>
            <person name="Silar P."/>
            <person name="Natvig D."/>
            <person name="Lalanne C."/>
            <person name="Gautier V."/>
            <person name="Ament-Velasquez S.L."/>
            <person name="Kruys A."/>
            <person name="Hutchinson M.I."/>
            <person name="Powell A.J."/>
            <person name="Barry K."/>
            <person name="Miller A.N."/>
            <person name="Grigoriev I.V."/>
            <person name="Debuchy R."/>
            <person name="Gladieux P."/>
            <person name="Thoren M.H."/>
            <person name="Johannesson H."/>
        </authorList>
    </citation>
    <scope>NUCLEOTIDE SEQUENCE</scope>
    <source>
        <strain evidence="1">CBS 626.80</strain>
    </source>
</reference>
<evidence type="ECO:0000313" key="1">
    <source>
        <dbReference type="EMBL" id="KAK3949080.1"/>
    </source>
</evidence>
<dbReference type="EMBL" id="MU859229">
    <property type="protein sequence ID" value="KAK3949080.1"/>
    <property type="molecule type" value="Genomic_DNA"/>
</dbReference>